<protein>
    <recommendedName>
        <fullName evidence="1">Acyl-CoA thioesterase-like N-terminal HotDog domain-containing protein</fullName>
    </recommendedName>
</protein>
<dbReference type="OrthoDB" id="2532955at2759"/>
<dbReference type="OMA" id="PRTHVIS"/>
<name>A0A1C7LQI1_GRIFR</name>
<reference evidence="2 3" key="1">
    <citation type="submission" date="2016-03" db="EMBL/GenBank/DDBJ databases">
        <title>Whole genome sequencing of Grifola frondosa 9006-11.</title>
        <authorList>
            <person name="Min B."/>
            <person name="Park H."/>
            <person name="Kim J.-G."/>
            <person name="Cho H."/>
            <person name="Oh Y.-L."/>
            <person name="Kong W.-S."/>
            <person name="Choi I.-G."/>
        </authorList>
    </citation>
    <scope>NUCLEOTIDE SEQUENCE [LARGE SCALE GENOMIC DNA]</scope>
    <source>
        <strain evidence="2 3">9006-11</strain>
    </source>
</reference>
<dbReference type="SUPFAM" id="SSF54637">
    <property type="entry name" value="Thioesterase/thiol ester dehydrase-isomerase"/>
    <property type="match status" value="1"/>
</dbReference>
<gene>
    <name evidence="2" type="ORF">A0H81_13325</name>
</gene>
<dbReference type="Gene3D" id="2.40.160.210">
    <property type="entry name" value="Acyl-CoA thioesterase, double hotdog domain"/>
    <property type="match status" value="1"/>
</dbReference>
<dbReference type="AlphaFoldDB" id="A0A1C7LQI1"/>
<dbReference type="Pfam" id="PF13622">
    <property type="entry name" value="4HBT_3"/>
    <property type="match status" value="1"/>
</dbReference>
<dbReference type="InterPro" id="IPR029069">
    <property type="entry name" value="HotDog_dom_sf"/>
</dbReference>
<keyword evidence="3" id="KW-1185">Reference proteome</keyword>
<dbReference type="Proteomes" id="UP000092993">
    <property type="component" value="Unassembled WGS sequence"/>
</dbReference>
<proteinExistence type="predicted"/>
<dbReference type="EMBL" id="LUGG01000027">
    <property type="protein sequence ID" value="OBZ66963.1"/>
    <property type="molecule type" value="Genomic_DNA"/>
</dbReference>
<dbReference type="InterPro" id="IPR052389">
    <property type="entry name" value="Sec_Metab_Biosynth-Assoc"/>
</dbReference>
<evidence type="ECO:0000259" key="1">
    <source>
        <dbReference type="Pfam" id="PF13622"/>
    </source>
</evidence>
<evidence type="ECO:0000313" key="3">
    <source>
        <dbReference type="Proteomes" id="UP000092993"/>
    </source>
</evidence>
<comment type="caution">
    <text evidence="2">The sequence shown here is derived from an EMBL/GenBank/DDBJ whole genome shotgun (WGS) entry which is preliminary data.</text>
</comment>
<dbReference type="InterPro" id="IPR042171">
    <property type="entry name" value="Acyl-CoA_hotdog"/>
</dbReference>
<sequence>MLEAAIHHQSSTNHRDPIHIAVHFLRVATRRAPVEVHVRVLKIGRDFTNLLVDLVQNDKTMITTHMIFGTLVPLPSAPASSRVLTLEPPHPKARRIPMQTHPSKCQDIPETRSWRRNKHVVDAHDPVYVARSKSDAEGMQWGTYLMLTTDHGPLRPSMIPFLADTAMGLVESMGSSVEEIRKSWFATTTLTIEFKSPIPPASSKDHSPRTVALFSTGSFANDPQARHDTRVEVWTAPSDIGEGEEQADWKETQRCLAVVNTVMVVVPVAVNVGQGMKGSKL</sequence>
<dbReference type="STRING" id="5627.A0A1C7LQI1"/>
<feature type="domain" description="Acyl-CoA thioesterase-like N-terminal HotDog" evidence="1">
    <location>
        <begin position="1"/>
        <end position="68"/>
    </location>
</feature>
<accession>A0A1C7LQI1</accession>
<evidence type="ECO:0000313" key="2">
    <source>
        <dbReference type="EMBL" id="OBZ66963.1"/>
    </source>
</evidence>
<dbReference type="PANTHER" id="PTHR38110:SF1">
    <property type="entry name" value="THIOESTERASE DOMAIN-CONTAINING PROTEIN"/>
    <property type="match status" value="1"/>
</dbReference>
<dbReference type="PANTHER" id="PTHR38110">
    <property type="entry name" value="CHROMOSOME 23, WHOLE GENOME SHOTGUN SEQUENCE"/>
    <property type="match status" value="1"/>
</dbReference>
<organism evidence="2 3">
    <name type="scientific">Grifola frondosa</name>
    <name type="common">Maitake</name>
    <name type="synonym">Polyporus frondosus</name>
    <dbReference type="NCBI Taxonomy" id="5627"/>
    <lineage>
        <taxon>Eukaryota</taxon>
        <taxon>Fungi</taxon>
        <taxon>Dikarya</taxon>
        <taxon>Basidiomycota</taxon>
        <taxon>Agaricomycotina</taxon>
        <taxon>Agaricomycetes</taxon>
        <taxon>Polyporales</taxon>
        <taxon>Grifolaceae</taxon>
        <taxon>Grifola</taxon>
    </lineage>
</organism>
<dbReference type="InterPro" id="IPR049449">
    <property type="entry name" value="TesB_ACOT8-like_N"/>
</dbReference>